<dbReference type="PANTHER" id="PTHR32089">
    <property type="entry name" value="METHYL-ACCEPTING CHEMOTAXIS PROTEIN MCPB"/>
    <property type="match status" value="1"/>
</dbReference>
<protein>
    <submittedName>
        <fullName evidence="14">Methyl-accepting chemotaxis protein</fullName>
    </submittedName>
</protein>
<evidence type="ECO:0000256" key="10">
    <source>
        <dbReference type="PROSITE-ProRule" id="PRU00284"/>
    </source>
</evidence>
<dbReference type="Pfam" id="PF00672">
    <property type="entry name" value="HAMP"/>
    <property type="match status" value="1"/>
</dbReference>
<dbReference type="SUPFAM" id="SSF58104">
    <property type="entry name" value="Methyl-accepting chemotaxis protein (MCP) signaling domain"/>
    <property type="match status" value="1"/>
</dbReference>
<dbReference type="Gene3D" id="1.10.287.950">
    <property type="entry name" value="Methyl-accepting chemotaxis protein"/>
    <property type="match status" value="1"/>
</dbReference>
<dbReference type="InterPro" id="IPR003660">
    <property type="entry name" value="HAMP_dom"/>
</dbReference>
<evidence type="ECO:0000256" key="7">
    <source>
        <dbReference type="ARBA" id="ARBA00023136"/>
    </source>
</evidence>
<feature type="domain" description="HAMP" evidence="13">
    <location>
        <begin position="363"/>
        <end position="417"/>
    </location>
</feature>
<evidence type="ECO:0000256" key="8">
    <source>
        <dbReference type="ARBA" id="ARBA00023224"/>
    </source>
</evidence>
<dbReference type="Gene3D" id="3.30.450.20">
    <property type="entry name" value="PAS domain"/>
    <property type="match status" value="1"/>
</dbReference>
<sequence>MPVLRLSAQWRISVLSGCCLLAVVASLLGATLYQAQRNASLLERESTRLLEESAHAHLQASATLQGLRVERFLDETRLYAEGFAKQLLQLREQALVGQLPSEALRRQIVSRTHEALREKPQLLGMYVVLQANALDDQDSRFVDQPAAAGNETGRFALYWSQSKPGQLVQAVLNETNITANHAPPGSEAENAWFTCPLQSGQACVVEPYAVEVEGRKTLMSSIALPLVQDGKTLGVVGIDISLSTLQKMSETLSASLYQGQGEVSILSAGGLLVGHSSDPEGLGKALAADADSTEAIDIRQPLQVPAARPWTLQIRVPQAVLQAPALQLQAQLNRQNLQATWMSLGLGVLASGAGLLLIWFAARGVTRPLLQVADMLDAIVDGDGDLTQRLPNSRSDEIGRLASGFNRFLDKLQPIIGEIQKAALHTRETADRSALIAAQVNDGMQRQHQEVEQAATALHQMSVSSQDVAHSSSRTAQAATAAEEASRKGLVVFGKSADSIAALDRGLERTLADVRALAHSSSQIGQVLDVICSIAEQTNLLALNAAIEAARAGEQGRGFAVVADEVRQLASHTQNSVGEIREVVETLQQLSEQVTGSMRLSREQANQSVALVDESHTALRTIGDAVEVIDSMSQQIASAAVQQSSASEEISRRVSGIRDISETLIAQVEESSRIGRSLHDMANQQQRLVEHFKT</sequence>
<evidence type="ECO:0000256" key="9">
    <source>
        <dbReference type="ARBA" id="ARBA00029447"/>
    </source>
</evidence>
<dbReference type="SMART" id="SM00304">
    <property type="entry name" value="HAMP"/>
    <property type="match status" value="1"/>
</dbReference>
<keyword evidence="5 11" id="KW-0812">Transmembrane</keyword>
<dbReference type="Pfam" id="PF00015">
    <property type="entry name" value="MCPsignal"/>
    <property type="match status" value="1"/>
</dbReference>
<gene>
    <name evidence="14" type="ORF">SAMN05216577_10867</name>
</gene>
<organism evidence="14 15">
    <name type="scientific">Pseudomonas citronellolis</name>
    <dbReference type="NCBI Taxonomy" id="53408"/>
    <lineage>
        <taxon>Bacteria</taxon>
        <taxon>Pseudomonadati</taxon>
        <taxon>Pseudomonadota</taxon>
        <taxon>Gammaproteobacteria</taxon>
        <taxon>Pseudomonadales</taxon>
        <taxon>Pseudomonadaceae</taxon>
        <taxon>Pseudomonas</taxon>
    </lineage>
</organism>
<dbReference type="PROSITE" id="PS50111">
    <property type="entry name" value="CHEMOTAXIS_TRANSDUC_2"/>
    <property type="match status" value="1"/>
</dbReference>
<dbReference type="CDD" id="cd11386">
    <property type="entry name" value="MCP_signal"/>
    <property type="match status" value="1"/>
</dbReference>
<keyword evidence="8 10" id="KW-0807">Transducer</keyword>
<dbReference type="PROSITE" id="PS50885">
    <property type="entry name" value="HAMP"/>
    <property type="match status" value="1"/>
</dbReference>
<dbReference type="GO" id="GO:0005886">
    <property type="term" value="C:plasma membrane"/>
    <property type="evidence" value="ECO:0007669"/>
    <property type="project" value="UniProtKB-SubCell"/>
</dbReference>
<feature type="transmembrane region" description="Helical" evidence="11">
    <location>
        <begin position="341"/>
        <end position="362"/>
    </location>
</feature>
<dbReference type="AlphaFoldDB" id="A0AAQ1KF11"/>
<keyword evidence="3" id="KW-0488">Methylation</keyword>
<evidence type="ECO:0000256" key="1">
    <source>
        <dbReference type="ARBA" id="ARBA00004651"/>
    </source>
</evidence>
<evidence type="ECO:0000256" key="11">
    <source>
        <dbReference type="SAM" id="Phobius"/>
    </source>
</evidence>
<comment type="subcellular location">
    <subcellularLocation>
        <location evidence="1">Cell membrane</location>
        <topology evidence="1">Multi-pass membrane protein</topology>
    </subcellularLocation>
</comment>
<dbReference type="GO" id="GO:0007165">
    <property type="term" value="P:signal transduction"/>
    <property type="evidence" value="ECO:0007669"/>
    <property type="project" value="UniProtKB-KW"/>
</dbReference>
<evidence type="ECO:0000313" key="14">
    <source>
        <dbReference type="EMBL" id="SFC62557.1"/>
    </source>
</evidence>
<evidence type="ECO:0000256" key="2">
    <source>
        <dbReference type="ARBA" id="ARBA00022475"/>
    </source>
</evidence>
<dbReference type="Proteomes" id="UP000183385">
    <property type="component" value="Unassembled WGS sequence"/>
</dbReference>
<keyword evidence="6 11" id="KW-1133">Transmembrane helix</keyword>
<comment type="caution">
    <text evidence="14">The sequence shown here is derived from an EMBL/GenBank/DDBJ whole genome shotgun (WGS) entry which is preliminary data.</text>
</comment>
<evidence type="ECO:0000259" key="12">
    <source>
        <dbReference type="PROSITE" id="PS50111"/>
    </source>
</evidence>
<keyword evidence="15" id="KW-1185">Reference proteome</keyword>
<comment type="similarity">
    <text evidence="9">Belongs to the methyl-accepting chemotaxis (MCP) protein family.</text>
</comment>
<keyword evidence="2" id="KW-1003">Cell membrane</keyword>
<dbReference type="Pfam" id="PF22673">
    <property type="entry name" value="MCP-like_PDC_1"/>
    <property type="match status" value="1"/>
</dbReference>
<keyword evidence="4" id="KW-0145">Chemotaxis</keyword>
<evidence type="ECO:0000256" key="6">
    <source>
        <dbReference type="ARBA" id="ARBA00022989"/>
    </source>
</evidence>
<dbReference type="InterPro" id="IPR004089">
    <property type="entry name" value="MCPsignal_dom"/>
</dbReference>
<proteinExistence type="inferred from homology"/>
<dbReference type="CDD" id="cd06225">
    <property type="entry name" value="HAMP"/>
    <property type="match status" value="1"/>
</dbReference>
<dbReference type="PANTHER" id="PTHR32089:SF120">
    <property type="entry name" value="METHYL-ACCEPTING CHEMOTAXIS PROTEIN TLPQ"/>
    <property type="match status" value="1"/>
</dbReference>
<evidence type="ECO:0000256" key="4">
    <source>
        <dbReference type="ARBA" id="ARBA00022500"/>
    </source>
</evidence>
<evidence type="ECO:0000256" key="5">
    <source>
        <dbReference type="ARBA" id="ARBA00022692"/>
    </source>
</evidence>
<dbReference type="FunFam" id="1.10.287.950:FF:000001">
    <property type="entry name" value="Methyl-accepting chemotaxis sensory transducer"/>
    <property type="match status" value="1"/>
</dbReference>
<reference evidence="14 15" key="1">
    <citation type="submission" date="2016-10" db="EMBL/GenBank/DDBJ databases">
        <authorList>
            <person name="Varghese N."/>
            <person name="Submissions S."/>
        </authorList>
    </citation>
    <scope>NUCLEOTIDE SEQUENCE [LARGE SCALE GENOMIC DNA]</scope>
    <source>
        <strain evidence="14 15">LMG 18378</strain>
    </source>
</reference>
<keyword evidence="7 11" id="KW-0472">Membrane</keyword>
<evidence type="ECO:0000256" key="3">
    <source>
        <dbReference type="ARBA" id="ARBA00022481"/>
    </source>
</evidence>
<dbReference type="EMBL" id="FOLS01000008">
    <property type="protein sequence ID" value="SFC62557.1"/>
    <property type="molecule type" value="Genomic_DNA"/>
</dbReference>
<evidence type="ECO:0000259" key="13">
    <source>
        <dbReference type="PROSITE" id="PS50885"/>
    </source>
</evidence>
<dbReference type="CDD" id="cd12913">
    <property type="entry name" value="PDC1_MCP_like"/>
    <property type="match status" value="1"/>
</dbReference>
<evidence type="ECO:0000313" key="15">
    <source>
        <dbReference type="Proteomes" id="UP000183385"/>
    </source>
</evidence>
<dbReference type="GO" id="GO:0006935">
    <property type="term" value="P:chemotaxis"/>
    <property type="evidence" value="ECO:0007669"/>
    <property type="project" value="UniProtKB-KW"/>
</dbReference>
<dbReference type="SMART" id="SM00283">
    <property type="entry name" value="MA"/>
    <property type="match status" value="1"/>
</dbReference>
<accession>A0AAQ1KF11</accession>
<name>A0AAQ1KF11_9PSED</name>
<feature type="domain" description="Methyl-accepting transducer" evidence="12">
    <location>
        <begin position="422"/>
        <end position="658"/>
    </location>
</feature>